<evidence type="ECO:0000313" key="2">
    <source>
        <dbReference type="Proteomes" id="UP001064489"/>
    </source>
</evidence>
<name>A0AAD5IIH4_ACENE</name>
<proteinExistence type="predicted"/>
<protein>
    <submittedName>
        <fullName evidence="1">Uncharacterized protein</fullName>
    </submittedName>
</protein>
<dbReference type="Proteomes" id="UP001064489">
    <property type="component" value="Chromosome 10"/>
</dbReference>
<organism evidence="1 2">
    <name type="scientific">Acer negundo</name>
    <name type="common">Box elder</name>
    <dbReference type="NCBI Taxonomy" id="4023"/>
    <lineage>
        <taxon>Eukaryota</taxon>
        <taxon>Viridiplantae</taxon>
        <taxon>Streptophyta</taxon>
        <taxon>Embryophyta</taxon>
        <taxon>Tracheophyta</taxon>
        <taxon>Spermatophyta</taxon>
        <taxon>Magnoliopsida</taxon>
        <taxon>eudicotyledons</taxon>
        <taxon>Gunneridae</taxon>
        <taxon>Pentapetalae</taxon>
        <taxon>rosids</taxon>
        <taxon>malvids</taxon>
        <taxon>Sapindales</taxon>
        <taxon>Sapindaceae</taxon>
        <taxon>Hippocastanoideae</taxon>
        <taxon>Acereae</taxon>
        <taxon>Acer</taxon>
    </lineage>
</organism>
<dbReference type="EMBL" id="JAJSOW010000105">
    <property type="protein sequence ID" value="KAI9164979.1"/>
    <property type="molecule type" value="Genomic_DNA"/>
</dbReference>
<gene>
    <name evidence="1" type="ORF">LWI28_005503</name>
</gene>
<accession>A0AAD5IIH4</accession>
<reference evidence="1" key="1">
    <citation type="journal article" date="2022" name="Plant J.">
        <title>Strategies of tolerance reflected in two North American maple genomes.</title>
        <authorList>
            <person name="McEvoy S.L."/>
            <person name="Sezen U.U."/>
            <person name="Trouern-Trend A."/>
            <person name="McMahon S.M."/>
            <person name="Schaberg P.G."/>
            <person name="Yang J."/>
            <person name="Wegrzyn J.L."/>
            <person name="Swenson N.G."/>
        </authorList>
    </citation>
    <scope>NUCLEOTIDE SEQUENCE</scope>
    <source>
        <strain evidence="1">91603</strain>
    </source>
</reference>
<sequence length="182" mass="21078">MSDDAPEKNDFTLLVARGDLSAQAKEDDELQRDNVFYTRCHVNDKDIDEVSQAINNLMVKIRGRILLKSAGMMRIKKHHQMIHCLFQLGQLQGSKGSKKYLMRADSKLLKSKFGPHKDQIRTKLRGPLQRASEVGLPIIIFFRKAHDDLYRCYEDSILQNRLQRAQIWLSILLRVRNKLGFG</sequence>
<comment type="caution">
    <text evidence="1">The sequence shown here is derived from an EMBL/GenBank/DDBJ whole genome shotgun (WGS) entry which is preliminary data.</text>
</comment>
<dbReference type="AlphaFoldDB" id="A0AAD5IIH4"/>
<keyword evidence="2" id="KW-1185">Reference proteome</keyword>
<reference evidence="1" key="2">
    <citation type="submission" date="2023-02" db="EMBL/GenBank/DDBJ databases">
        <authorList>
            <person name="Swenson N.G."/>
            <person name="Wegrzyn J.L."/>
            <person name="Mcevoy S.L."/>
        </authorList>
    </citation>
    <scope>NUCLEOTIDE SEQUENCE</scope>
    <source>
        <strain evidence="1">91603</strain>
        <tissue evidence="1">Leaf</tissue>
    </source>
</reference>
<evidence type="ECO:0000313" key="1">
    <source>
        <dbReference type="EMBL" id="KAI9164979.1"/>
    </source>
</evidence>